<evidence type="ECO:0000256" key="1">
    <source>
        <dbReference type="ARBA" id="ARBA00004651"/>
    </source>
</evidence>
<feature type="transmembrane region" description="Helical" evidence="6">
    <location>
        <begin position="210"/>
        <end position="230"/>
    </location>
</feature>
<dbReference type="PANTHER" id="PTHR42718:SF9">
    <property type="entry name" value="MAJOR FACILITATOR SUPERFAMILY MULTIDRUG TRANSPORTER MFSC"/>
    <property type="match status" value="1"/>
</dbReference>
<proteinExistence type="predicted"/>
<feature type="transmembrane region" description="Helical" evidence="6">
    <location>
        <begin position="375"/>
        <end position="394"/>
    </location>
</feature>
<dbReference type="Proteomes" id="UP000249432">
    <property type="component" value="Unassembled WGS sequence"/>
</dbReference>
<name>A0A2W5V605_9CORY</name>
<feature type="transmembrane region" description="Helical" evidence="6">
    <location>
        <begin position="21"/>
        <end position="47"/>
    </location>
</feature>
<keyword evidence="5 6" id="KW-0472">Membrane</keyword>
<feature type="domain" description="Major facilitator superfamily (MFS) profile" evidence="7">
    <location>
        <begin position="23"/>
        <end position="479"/>
    </location>
</feature>
<feature type="transmembrane region" description="Helical" evidence="6">
    <location>
        <begin position="344"/>
        <end position="363"/>
    </location>
</feature>
<dbReference type="Gene3D" id="1.20.1720.10">
    <property type="entry name" value="Multidrug resistance protein D"/>
    <property type="match status" value="1"/>
</dbReference>
<evidence type="ECO:0000256" key="6">
    <source>
        <dbReference type="SAM" id="Phobius"/>
    </source>
</evidence>
<feature type="transmembrane region" description="Helical" evidence="6">
    <location>
        <begin position="59"/>
        <end position="77"/>
    </location>
</feature>
<keyword evidence="2" id="KW-0813">Transport</keyword>
<gene>
    <name evidence="8" type="ORF">DI525_04150</name>
</gene>
<feature type="transmembrane region" description="Helical" evidence="6">
    <location>
        <begin position="454"/>
        <end position="472"/>
    </location>
</feature>
<dbReference type="PANTHER" id="PTHR42718">
    <property type="entry name" value="MAJOR FACILITATOR SUPERFAMILY MULTIDRUG TRANSPORTER MFSC"/>
    <property type="match status" value="1"/>
</dbReference>
<dbReference type="InterPro" id="IPR036259">
    <property type="entry name" value="MFS_trans_sf"/>
</dbReference>
<organism evidence="8 9">
    <name type="scientific">Corynebacterium kroppenstedtii</name>
    <dbReference type="NCBI Taxonomy" id="161879"/>
    <lineage>
        <taxon>Bacteria</taxon>
        <taxon>Bacillati</taxon>
        <taxon>Actinomycetota</taxon>
        <taxon>Actinomycetes</taxon>
        <taxon>Mycobacteriales</taxon>
        <taxon>Corynebacteriaceae</taxon>
        <taxon>Corynebacterium</taxon>
    </lineage>
</organism>
<protein>
    <submittedName>
        <fullName evidence="8">Tetracycline resistance MFS efflux pump</fullName>
    </submittedName>
</protein>
<evidence type="ECO:0000256" key="5">
    <source>
        <dbReference type="ARBA" id="ARBA00023136"/>
    </source>
</evidence>
<dbReference type="PROSITE" id="PS50850">
    <property type="entry name" value="MFS"/>
    <property type="match status" value="1"/>
</dbReference>
<keyword evidence="4 6" id="KW-1133">Transmembrane helix</keyword>
<comment type="subcellular location">
    <subcellularLocation>
        <location evidence="1">Cell membrane</location>
        <topology evidence="1">Multi-pass membrane protein</topology>
    </subcellularLocation>
</comment>
<dbReference type="EMBL" id="QFRA01000006">
    <property type="protein sequence ID" value="PZR05481.1"/>
    <property type="molecule type" value="Genomic_DNA"/>
</dbReference>
<evidence type="ECO:0000256" key="3">
    <source>
        <dbReference type="ARBA" id="ARBA00022692"/>
    </source>
</evidence>
<accession>A0A2W5V605</accession>
<dbReference type="CDD" id="cd17321">
    <property type="entry name" value="MFS_MMR_MDR_like"/>
    <property type="match status" value="1"/>
</dbReference>
<feature type="transmembrane region" description="Helical" evidence="6">
    <location>
        <begin position="313"/>
        <end position="332"/>
    </location>
</feature>
<dbReference type="Gene3D" id="1.20.1250.20">
    <property type="entry name" value="MFS general substrate transporter like domains"/>
    <property type="match status" value="1"/>
</dbReference>
<feature type="transmembrane region" description="Helical" evidence="6">
    <location>
        <begin position="415"/>
        <end position="434"/>
    </location>
</feature>
<evidence type="ECO:0000256" key="4">
    <source>
        <dbReference type="ARBA" id="ARBA00022989"/>
    </source>
</evidence>
<evidence type="ECO:0000256" key="2">
    <source>
        <dbReference type="ARBA" id="ARBA00022448"/>
    </source>
</evidence>
<feature type="transmembrane region" description="Helical" evidence="6">
    <location>
        <begin position="89"/>
        <end position="108"/>
    </location>
</feature>
<evidence type="ECO:0000259" key="7">
    <source>
        <dbReference type="PROSITE" id="PS50850"/>
    </source>
</evidence>
<dbReference type="InterPro" id="IPR020846">
    <property type="entry name" value="MFS_dom"/>
</dbReference>
<dbReference type="GO" id="GO:0005886">
    <property type="term" value="C:plasma membrane"/>
    <property type="evidence" value="ECO:0007669"/>
    <property type="project" value="UniProtKB-SubCell"/>
</dbReference>
<evidence type="ECO:0000313" key="9">
    <source>
        <dbReference type="Proteomes" id="UP000249432"/>
    </source>
</evidence>
<dbReference type="RefSeq" id="WP_303734530.1">
    <property type="nucleotide sequence ID" value="NZ_CAKZHK010000008.1"/>
</dbReference>
<feature type="transmembrane region" description="Helical" evidence="6">
    <location>
        <begin position="148"/>
        <end position="170"/>
    </location>
</feature>
<evidence type="ECO:0000313" key="8">
    <source>
        <dbReference type="EMBL" id="PZR05481.1"/>
    </source>
</evidence>
<dbReference type="SUPFAM" id="SSF103473">
    <property type="entry name" value="MFS general substrate transporter"/>
    <property type="match status" value="1"/>
</dbReference>
<dbReference type="Pfam" id="PF07690">
    <property type="entry name" value="MFS_1"/>
    <property type="match status" value="1"/>
</dbReference>
<feature type="transmembrane region" description="Helical" evidence="6">
    <location>
        <begin position="114"/>
        <end position="136"/>
    </location>
</feature>
<feature type="transmembrane region" description="Helical" evidence="6">
    <location>
        <begin position="242"/>
        <end position="259"/>
    </location>
</feature>
<sequence length="484" mass="51312">MTTITAPPQEDRKAQSLLEAWPALLGLCLTMLVEMLDNSILNIALPVIGRDLGSTSTGLQWIVSAYSLTFGAFLMVGGTLGDRLGRRRTLLWGLALFGLSGLCVMFCHTTGQLIAIRALSGTFAAGIAPLTMSLVFRLFDDDALRGKAIGVIITVSMAGFAIGPVLSGLAVENWDWHWLLMLNAPTALIAWFGVYFGLAHDDTQSKKSGPIDFAGAIFSGLAVSLLLYALTNGAELGWGAPRTLMSLGGSVLALVAFIWREHTAKDPMLDLSFFQIPTLTGSAILQVATQLAMAAVMFASAELYQYAWGWRPWVAGVANLPFVIGMLAAGPVVDKMVEKYGQRFTCAVGTAFVLVSLVVWWVGVGTNYAWCATGMLLMTIGMRTVMTTAAVGLIGSLPEEHTSIGAALNDTAQELGNSIGVAVIGTVMAIVVGVDLPHGAWSDAVVDTFVHSQRIAFTIIAGLLTVTSAIGLRRLSNSHDTEGL</sequence>
<comment type="caution">
    <text evidence="8">The sequence shown here is derived from an EMBL/GenBank/DDBJ whole genome shotgun (WGS) entry which is preliminary data.</text>
</comment>
<keyword evidence="3 6" id="KW-0812">Transmembrane</keyword>
<feature type="transmembrane region" description="Helical" evidence="6">
    <location>
        <begin position="176"/>
        <end position="198"/>
    </location>
</feature>
<dbReference type="InterPro" id="IPR011701">
    <property type="entry name" value="MFS"/>
</dbReference>
<dbReference type="PRINTS" id="PR01036">
    <property type="entry name" value="TCRTETB"/>
</dbReference>
<feature type="transmembrane region" description="Helical" evidence="6">
    <location>
        <begin position="279"/>
        <end position="301"/>
    </location>
</feature>
<dbReference type="GO" id="GO:0022857">
    <property type="term" value="F:transmembrane transporter activity"/>
    <property type="evidence" value="ECO:0007669"/>
    <property type="project" value="InterPro"/>
</dbReference>
<reference evidence="8 9" key="1">
    <citation type="submission" date="2017-08" db="EMBL/GenBank/DDBJ databases">
        <title>Infants hospitalized years apart are colonized by the same room-sourced microbial strains.</title>
        <authorList>
            <person name="Brooks B."/>
            <person name="Olm M.R."/>
            <person name="Firek B.A."/>
            <person name="Baker R."/>
            <person name="Thomas B.C."/>
            <person name="Morowitz M.J."/>
            <person name="Banfield J.F."/>
        </authorList>
    </citation>
    <scope>NUCLEOTIDE SEQUENCE [LARGE SCALE GENOMIC DNA]</scope>
    <source>
        <strain evidence="8">S2_003_000_R1_3</strain>
    </source>
</reference>
<dbReference type="AlphaFoldDB" id="A0A2W5V605"/>